<dbReference type="Gene3D" id="1.10.10.10">
    <property type="entry name" value="Winged helix-like DNA-binding domain superfamily/Winged helix DNA-binding domain"/>
    <property type="match status" value="1"/>
</dbReference>
<evidence type="ECO:0000256" key="2">
    <source>
        <dbReference type="ARBA" id="ARBA00022777"/>
    </source>
</evidence>
<accession>A0A540VC95</accession>
<dbReference type="InterPro" id="IPR003594">
    <property type="entry name" value="HATPase_dom"/>
</dbReference>
<dbReference type="EMBL" id="VIGC01000024">
    <property type="protein sequence ID" value="TQE94386.1"/>
    <property type="molecule type" value="Genomic_DNA"/>
</dbReference>
<dbReference type="PROSITE" id="PS50110">
    <property type="entry name" value="RESPONSE_REGULATORY"/>
    <property type="match status" value="1"/>
</dbReference>
<dbReference type="Pfam" id="PF00072">
    <property type="entry name" value="Response_reg"/>
    <property type="match status" value="1"/>
</dbReference>
<dbReference type="SMART" id="SM00387">
    <property type="entry name" value="HATPase_c"/>
    <property type="match status" value="1"/>
</dbReference>
<feature type="domain" description="Histidine kinase" evidence="4">
    <location>
        <begin position="151"/>
        <end position="295"/>
    </location>
</feature>
<dbReference type="InterPro" id="IPR011006">
    <property type="entry name" value="CheY-like_superfamily"/>
</dbReference>
<dbReference type="OrthoDB" id="157773at2"/>
<dbReference type="SUPFAM" id="SSF52172">
    <property type="entry name" value="CheY-like"/>
    <property type="match status" value="1"/>
</dbReference>
<keyword evidence="1 3" id="KW-0597">Phosphoprotein</keyword>
<organism evidence="6 7">
    <name type="scientific">Litorilinea aerophila</name>
    <dbReference type="NCBI Taxonomy" id="1204385"/>
    <lineage>
        <taxon>Bacteria</taxon>
        <taxon>Bacillati</taxon>
        <taxon>Chloroflexota</taxon>
        <taxon>Caldilineae</taxon>
        <taxon>Caldilineales</taxon>
        <taxon>Caldilineaceae</taxon>
        <taxon>Litorilinea</taxon>
    </lineage>
</organism>
<dbReference type="RefSeq" id="WP_141611304.1">
    <property type="nucleotide sequence ID" value="NZ_VIGC02000024.1"/>
</dbReference>
<dbReference type="Gene3D" id="3.30.565.10">
    <property type="entry name" value="Histidine kinase-like ATPase, C-terminal domain"/>
    <property type="match status" value="1"/>
</dbReference>
<sequence>MTTFPAMHPFTPDELAHHIRTALAHLYDQAYLQNHPLAAYLEDDARGDQVSRAQQLRRTLLDLIELLRPQSRSDVPPEATRAYAILTYRYVDGLSMEEIADKLSLSRRQAYREHAKGIEALASLFQEQARPAPVPASPANGDRLAVAQAEVDRLRQNAHLEMVALDQVLAGVGELLSPRLQQTGSQLLFPPPQVWPPVLADRTLLRQALLNLLSQALDAVPPRATIQIQVATSQETVCLRIRAQGEAAPEEATPRSRAGVGMAVARNLIEAQNGQLTVQREANVWHAQVHLPTAVLPTVLVVDDNEGLVRLFQRYLGGYRVRVAGATSGPQALALAAELQPQLVLLDLMLPQQDGWEILKELQRSPQTREIPVAVCSVLNEVELAMAMGARDYITKPVSQQALLELLRRWLGRLHQAG</sequence>
<evidence type="ECO:0000313" key="7">
    <source>
        <dbReference type="Proteomes" id="UP000317371"/>
    </source>
</evidence>
<reference evidence="6 7" key="1">
    <citation type="submission" date="2019-06" db="EMBL/GenBank/DDBJ databases">
        <title>Genome sequence of Litorilinea aerophila BAA-2444.</title>
        <authorList>
            <person name="Maclea K.S."/>
            <person name="Maurais E.G."/>
            <person name="Iannazzi L.C."/>
        </authorList>
    </citation>
    <scope>NUCLEOTIDE SEQUENCE [LARGE SCALE GENOMIC DNA]</scope>
    <source>
        <strain evidence="6 7">ATCC BAA-2444</strain>
    </source>
</reference>
<feature type="modified residue" description="4-aspartylphosphate" evidence="3">
    <location>
        <position position="347"/>
    </location>
</feature>
<dbReference type="PROSITE" id="PS50109">
    <property type="entry name" value="HIS_KIN"/>
    <property type="match status" value="1"/>
</dbReference>
<dbReference type="InterPro" id="IPR005467">
    <property type="entry name" value="His_kinase_dom"/>
</dbReference>
<dbReference type="Proteomes" id="UP000317371">
    <property type="component" value="Unassembled WGS sequence"/>
</dbReference>
<keyword evidence="7" id="KW-1185">Reference proteome</keyword>
<dbReference type="SUPFAM" id="SSF55874">
    <property type="entry name" value="ATPase domain of HSP90 chaperone/DNA topoisomerase II/histidine kinase"/>
    <property type="match status" value="1"/>
</dbReference>
<evidence type="ECO:0000259" key="4">
    <source>
        <dbReference type="PROSITE" id="PS50109"/>
    </source>
</evidence>
<evidence type="ECO:0000259" key="5">
    <source>
        <dbReference type="PROSITE" id="PS50110"/>
    </source>
</evidence>
<dbReference type="PANTHER" id="PTHR43547:SF2">
    <property type="entry name" value="HYBRID SIGNAL TRANSDUCTION HISTIDINE KINASE C"/>
    <property type="match status" value="1"/>
</dbReference>
<keyword evidence="2" id="KW-0808">Transferase</keyword>
<dbReference type="InParanoid" id="A0A540VC95"/>
<dbReference type="InterPro" id="IPR036890">
    <property type="entry name" value="HATPase_C_sf"/>
</dbReference>
<dbReference type="InterPro" id="IPR001789">
    <property type="entry name" value="Sig_transdc_resp-reg_receiver"/>
</dbReference>
<dbReference type="GO" id="GO:0000155">
    <property type="term" value="F:phosphorelay sensor kinase activity"/>
    <property type="evidence" value="ECO:0007669"/>
    <property type="project" value="TreeGrafter"/>
</dbReference>
<name>A0A540VC95_9CHLR</name>
<dbReference type="SUPFAM" id="SSF88659">
    <property type="entry name" value="Sigma3 and sigma4 domains of RNA polymerase sigma factors"/>
    <property type="match status" value="1"/>
</dbReference>
<dbReference type="PANTHER" id="PTHR43547">
    <property type="entry name" value="TWO-COMPONENT HISTIDINE KINASE"/>
    <property type="match status" value="1"/>
</dbReference>
<feature type="domain" description="Response regulatory" evidence="5">
    <location>
        <begin position="298"/>
        <end position="411"/>
    </location>
</feature>
<dbReference type="AlphaFoldDB" id="A0A540VC95"/>
<proteinExistence type="predicted"/>
<evidence type="ECO:0000256" key="3">
    <source>
        <dbReference type="PROSITE-ProRule" id="PRU00169"/>
    </source>
</evidence>
<dbReference type="Pfam" id="PF02518">
    <property type="entry name" value="HATPase_c"/>
    <property type="match status" value="1"/>
</dbReference>
<dbReference type="Gene3D" id="3.40.50.2300">
    <property type="match status" value="1"/>
</dbReference>
<evidence type="ECO:0000256" key="1">
    <source>
        <dbReference type="ARBA" id="ARBA00022553"/>
    </source>
</evidence>
<keyword evidence="2" id="KW-0418">Kinase</keyword>
<dbReference type="InterPro" id="IPR036388">
    <property type="entry name" value="WH-like_DNA-bd_sf"/>
</dbReference>
<gene>
    <name evidence="6" type="ORF">FKZ61_16760</name>
</gene>
<dbReference type="SMART" id="SM00448">
    <property type="entry name" value="REC"/>
    <property type="match status" value="1"/>
</dbReference>
<evidence type="ECO:0000313" key="6">
    <source>
        <dbReference type="EMBL" id="TQE94386.1"/>
    </source>
</evidence>
<comment type="caution">
    <text evidence="6">The sequence shown here is derived from an EMBL/GenBank/DDBJ whole genome shotgun (WGS) entry which is preliminary data.</text>
</comment>
<dbReference type="InterPro" id="IPR013324">
    <property type="entry name" value="RNA_pol_sigma_r3/r4-like"/>
</dbReference>
<protein>
    <submittedName>
        <fullName evidence="6">Response regulator</fullName>
    </submittedName>
</protein>